<keyword evidence="2" id="KW-1185">Reference proteome</keyword>
<accession>A0AAV4HBV6</accession>
<evidence type="ECO:0000313" key="1">
    <source>
        <dbReference type="EMBL" id="GFR94930.1"/>
    </source>
</evidence>
<dbReference type="Proteomes" id="UP000762676">
    <property type="component" value="Unassembled WGS sequence"/>
</dbReference>
<proteinExistence type="predicted"/>
<evidence type="ECO:0000313" key="2">
    <source>
        <dbReference type="Proteomes" id="UP000762676"/>
    </source>
</evidence>
<organism evidence="1 2">
    <name type="scientific">Elysia marginata</name>
    <dbReference type="NCBI Taxonomy" id="1093978"/>
    <lineage>
        <taxon>Eukaryota</taxon>
        <taxon>Metazoa</taxon>
        <taxon>Spiralia</taxon>
        <taxon>Lophotrochozoa</taxon>
        <taxon>Mollusca</taxon>
        <taxon>Gastropoda</taxon>
        <taxon>Heterobranchia</taxon>
        <taxon>Euthyneura</taxon>
        <taxon>Panpulmonata</taxon>
        <taxon>Sacoglossa</taxon>
        <taxon>Placobranchoidea</taxon>
        <taxon>Plakobranchidae</taxon>
        <taxon>Elysia</taxon>
    </lineage>
</organism>
<dbReference type="EMBL" id="BMAT01001897">
    <property type="protein sequence ID" value="GFR94930.1"/>
    <property type="molecule type" value="Genomic_DNA"/>
</dbReference>
<protein>
    <submittedName>
        <fullName evidence="1">E3 ubiquitin-protein ligase RNF14</fullName>
    </submittedName>
</protein>
<sequence>MKLEGCNLMRCVKCGQNFCYLCESPVSRTEPYKHYGVPGQMCYSLLFHGVPDLEDLFPEDDLVMILEEEGMFDDAD</sequence>
<dbReference type="Gene3D" id="1.20.120.1750">
    <property type="match status" value="1"/>
</dbReference>
<comment type="caution">
    <text evidence="1">The sequence shown here is derived from an EMBL/GenBank/DDBJ whole genome shotgun (WGS) entry which is preliminary data.</text>
</comment>
<dbReference type="SUPFAM" id="SSF57850">
    <property type="entry name" value="RING/U-box"/>
    <property type="match status" value="1"/>
</dbReference>
<reference evidence="1 2" key="1">
    <citation type="journal article" date="2021" name="Elife">
        <title>Chloroplast acquisition without the gene transfer in kleptoplastic sea slugs, Plakobranchus ocellatus.</title>
        <authorList>
            <person name="Maeda T."/>
            <person name="Takahashi S."/>
            <person name="Yoshida T."/>
            <person name="Shimamura S."/>
            <person name="Takaki Y."/>
            <person name="Nagai Y."/>
            <person name="Toyoda A."/>
            <person name="Suzuki Y."/>
            <person name="Arimoto A."/>
            <person name="Ishii H."/>
            <person name="Satoh N."/>
            <person name="Nishiyama T."/>
            <person name="Hasebe M."/>
            <person name="Maruyama T."/>
            <person name="Minagawa J."/>
            <person name="Obokata J."/>
            <person name="Shigenobu S."/>
        </authorList>
    </citation>
    <scope>NUCLEOTIDE SEQUENCE [LARGE SCALE GENOMIC DNA]</scope>
</reference>
<dbReference type="Pfam" id="PF26200">
    <property type="entry name" value="Rcat_RNF216"/>
    <property type="match status" value="1"/>
</dbReference>
<dbReference type="AlphaFoldDB" id="A0AAV4HBV6"/>
<gene>
    <name evidence="1" type="ORF">ElyMa_000931300</name>
</gene>
<name>A0AAV4HBV6_9GAST</name>